<evidence type="ECO:0000313" key="1">
    <source>
        <dbReference type="EMBL" id="MBM0141474.1"/>
    </source>
</evidence>
<reference evidence="1 2" key="1">
    <citation type="submission" date="2020-12" db="EMBL/GenBank/DDBJ databases">
        <title>Genome of Pca MAFF 106156.</title>
        <authorList>
            <person name="Fujikawa T."/>
            <person name="Inoue Y."/>
        </authorList>
    </citation>
    <scope>NUCLEOTIDE SEQUENCE [LARGE SCALE GENOMIC DNA]</scope>
    <source>
        <strain evidence="1 2">MAFF 106156</strain>
    </source>
</reference>
<evidence type="ECO:0000313" key="2">
    <source>
        <dbReference type="Proteomes" id="UP000644195"/>
    </source>
</evidence>
<comment type="caution">
    <text evidence="1">The sequence shown here is derived from an EMBL/GenBank/DDBJ whole genome shotgun (WGS) entry which is preliminary data.</text>
</comment>
<dbReference type="EMBL" id="JAEVFO010000054">
    <property type="protein sequence ID" value="MBM0141474.1"/>
    <property type="molecule type" value="Genomic_DNA"/>
</dbReference>
<gene>
    <name evidence="1" type="ORF">JHZ66_22085</name>
</gene>
<sequence length="189" mass="20962">MQGSDLVSIPSMQYQLKHETRAMSLYYGRGYSAARLNNVARNEFLDAMYDLLSMKVESLQNPDFISIHGQDRKASLLAPAQFMDPKQIRLAVKRGEISWRPTFFGGCMKSGPCPYGGVDNFIRCGGGDGKSPCIDGVIDRSREEKLEHARDELQLRLTASSSDSPLHHSLVAQIKAITNVLVQIGNDND</sequence>
<proteinExistence type="predicted"/>
<dbReference type="Proteomes" id="UP000644195">
    <property type="component" value="Unassembled WGS sequence"/>
</dbReference>
<name>A0ABS1XJ01_PSEC1</name>
<accession>A0ABS1XJ01</accession>
<protein>
    <submittedName>
        <fullName evidence="1">Uncharacterized protein</fullName>
    </submittedName>
</protein>
<keyword evidence="2" id="KW-1185">Reference proteome</keyword>
<organism evidence="1 2">
    <name type="scientific">Pseudomonas cannabina pv. alisalensis</name>
    <dbReference type="NCBI Taxonomy" id="757414"/>
    <lineage>
        <taxon>Bacteria</taxon>
        <taxon>Pseudomonadati</taxon>
        <taxon>Pseudomonadota</taxon>
        <taxon>Gammaproteobacteria</taxon>
        <taxon>Pseudomonadales</taxon>
        <taxon>Pseudomonadaceae</taxon>
        <taxon>Pseudomonas</taxon>
    </lineage>
</organism>